<organism evidence="7 8">
    <name type="scientific">Mycena albidolilacea</name>
    <dbReference type="NCBI Taxonomy" id="1033008"/>
    <lineage>
        <taxon>Eukaryota</taxon>
        <taxon>Fungi</taxon>
        <taxon>Dikarya</taxon>
        <taxon>Basidiomycota</taxon>
        <taxon>Agaricomycotina</taxon>
        <taxon>Agaricomycetes</taxon>
        <taxon>Agaricomycetidae</taxon>
        <taxon>Agaricales</taxon>
        <taxon>Marasmiineae</taxon>
        <taxon>Mycenaceae</taxon>
        <taxon>Mycena</taxon>
    </lineage>
</organism>
<dbReference type="InterPro" id="IPR050856">
    <property type="entry name" value="Biotin_carboxylase_complex"/>
</dbReference>
<dbReference type="InterPro" id="IPR016185">
    <property type="entry name" value="PreATP-grasp_dom_sf"/>
</dbReference>
<feature type="domain" description="Biotin carboxylation" evidence="6">
    <location>
        <begin position="1"/>
        <end position="147"/>
    </location>
</feature>
<dbReference type="InterPro" id="IPR013815">
    <property type="entry name" value="ATP_grasp_subdomain_1"/>
</dbReference>
<dbReference type="PANTHER" id="PTHR18866:SF128">
    <property type="entry name" value="UREA AMIDOLYASE"/>
    <property type="match status" value="1"/>
</dbReference>
<sequence length="147" mass="15682">MSSLLLLALIYHAQTPGCQLSSDALSPHVTLADEALFFAPASDNNEESESESQAYLSVARIVALCKAHNVTLLHPGYGFLSENAAFAQTMALKHLAREVAMEADVMYVPGSTGLVTDEKAAQLITARIGFPVMLKASAGSWRNFPDG</sequence>
<keyword evidence="4" id="KW-0092">Biotin</keyword>
<dbReference type="GO" id="GO:0005524">
    <property type="term" value="F:ATP binding"/>
    <property type="evidence" value="ECO:0007669"/>
    <property type="project" value="UniProtKB-KW"/>
</dbReference>
<evidence type="ECO:0000256" key="2">
    <source>
        <dbReference type="ARBA" id="ARBA00022741"/>
    </source>
</evidence>
<proteinExistence type="predicted"/>
<name>A0AAD7EDZ4_9AGAR</name>
<dbReference type="PROSITE" id="PS50979">
    <property type="entry name" value="BC"/>
    <property type="match status" value="1"/>
</dbReference>
<dbReference type="GO" id="GO:0016874">
    <property type="term" value="F:ligase activity"/>
    <property type="evidence" value="ECO:0007669"/>
    <property type="project" value="UniProtKB-KW"/>
</dbReference>
<dbReference type="SUPFAM" id="SSF52440">
    <property type="entry name" value="PreATP-grasp domain"/>
    <property type="match status" value="1"/>
</dbReference>
<evidence type="ECO:0000256" key="5">
    <source>
        <dbReference type="SAM" id="SignalP"/>
    </source>
</evidence>
<dbReference type="PANTHER" id="PTHR18866">
    <property type="entry name" value="CARBOXYLASE:PYRUVATE/ACETYL-COA/PROPIONYL-COA CARBOXYLASE"/>
    <property type="match status" value="1"/>
</dbReference>
<dbReference type="InterPro" id="IPR011764">
    <property type="entry name" value="Biotin_carboxylation_dom"/>
</dbReference>
<evidence type="ECO:0000256" key="4">
    <source>
        <dbReference type="ARBA" id="ARBA00023267"/>
    </source>
</evidence>
<dbReference type="Pfam" id="PF00289">
    <property type="entry name" value="Biotin_carb_N"/>
    <property type="match status" value="1"/>
</dbReference>
<reference evidence="7" key="1">
    <citation type="submission" date="2023-03" db="EMBL/GenBank/DDBJ databases">
        <title>Massive genome expansion in bonnet fungi (Mycena s.s.) driven by repeated elements and novel gene families across ecological guilds.</title>
        <authorList>
            <consortium name="Lawrence Berkeley National Laboratory"/>
            <person name="Harder C.B."/>
            <person name="Miyauchi S."/>
            <person name="Viragh M."/>
            <person name="Kuo A."/>
            <person name="Thoen E."/>
            <person name="Andreopoulos B."/>
            <person name="Lu D."/>
            <person name="Skrede I."/>
            <person name="Drula E."/>
            <person name="Henrissat B."/>
            <person name="Morin E."/>
            <person name="Kohler A."/>
            <person name="Barry K."/>
            <person name="LaButti K."/>
            <person name="Morin E."/>
            <person name="Salamov A."/>
            <person name="Lipzen A."/>
            <person name="Mereny Z."/>
            <person name="Hegedus B."/>
            <person name="Baldrian P."/>
            <person name="Stursova M."/>
            <person name="Weitz H."/>
            <person name="Taylor A."/>
            <person name="Grigoriev I.V."/>
            <person name="Nagy L.G."/>
            <person name="Martin F."/>
            <person name="Kauserud H."/>
        </authorList>
    </citation>
    <scope>NUCLEOTIDE SEQUENCE</scope>
    <source>
        <strain evidence="7">CBHHK002</strain>
    </source>
</reference>
<gene>
    <name evidence="7" type="ORF">DFH08DRAFT_971835</name>
</gene>
<dbReference type="InterPro" id="IPR005479">
    <property type="entry name" value="CPAse_ATP-bd"/>
</dbReference>
<feature type="chain" id="PRO_5041907411" description="Biotin carboxylation domain-containing protein" evidence="5">
    <location>
        <begin position="21"/>
        <end position="147"/>
    </location>
</feature>
<accession>A0AAD7EDZ4</accession>
<keyword evidence="8" id="KW-1185">Reference proteome</keyword>
<feature type="signal peptide" evidence="5">
    <location>
        <begin position="1"/>
        <end position="20"/>
    </location>
</feature>
<keyword evidence="2" id="KW-0547">Nucleotide-binding</keyword>
<dbReference type="InterPro" id="IPR005481">
    <property type="entry name" value="BC-like_N"/>
</dbReference>
<evidence type="ECO:0000313" key="8">
    <source>
        <dbReference type="Proteomes" id="UP001218218"/>
    </source>
</evidence>
<dbReference type="Pfam" id="PF02786">
    <property type="entry name" value="CPSase_L_D2"/>
    <property type="match status" value="1"/>
</dbReference>
<comment type="caution">
    <text evidence="7">The sequence shown here is derived from an EMBL/GenBank/DDBJ whole genome shotgun (WGS) entry which is preliminary data.</text>
</comment>
<evidence type="ECO:0000256" key="3">
    <source>
        <dbReference type="ARBA" id="ARBA00022840"/>
    </source>
</evidence>
<dbReference type="AlphaFoldDB" id="A0AAD7EDZ4"/>
<dbReference type="EMBL" id="JARIHO010000061">
    <property type="protein sequence ID" value="KAJ7315471.1"/>
    <property type="molecule type" value="Genomic_DNA"/>
</dbReference>
<dbReference type="Proteomes" id="UP001218218">
    <property type="component" value="Unassembled WGS sequence"/>
</dbReference>
<dbReference type="SUPFAM" id="SSF56059">
    <property type="entry name" value="Glutathione synthetase ATP-binding domain-like"/>
    <property type="match status" value="1"/>
</dbReference>
<evidence type="ECO:0000256" key="1">
    <source>
        <dbReference type="ARBA" id="ARBA00022598"/>
    </source>
</evidence>
<evidence type="ECO:0000313" key="7">
    <source>
        <dbReference type="EMBL" id="KAJ7315471.1"/>
    </source>
</evidence>
<keyword evidence="5" id="KW-0732">Signal</keyword>
<keyword evidence="3" id="KW-0067">ATP-binding</keyword>
<dbReference type="Gene3D" id="3.40.50.20">
    <property type="match status" value="1"/>
</dbReference>
<evidence type="ECO:0000259" key="6">
    <source>
        <dbReference type="PROSITE" id="PS50979"/>
    </source>
</evidence>
<dbReference type="Gene3D" id="3.30.1490.20">
    <property type="entry name" value="ATP-grasp fold, A domain"/>
    <property type="match status" value="1"/>
</dbReference>
<protein>
    <recommendedName>
        <fullName evidence="6">Biotin carboxylation domain-containing protein</fullName>
    </recommendedName>
</protein>
<keyword evidence="1" id="KW-0436">Ligase</keyword>